<accession>A0AAV7R961</accession>
<protein>
    <recommendedName>
        <fullName evidence="3">Reverse transcriptase zinc-binding domain-containing protein</fullName>
    </recommendedName>
</protein>
<sequence length="333" mass="37185">MSSQTTAALGARRNGSPRFQGLLYSGRAAVTFLMASGRNPQEIGYSQTLLARGELQCLICPGSPTPRTVPLLLLIAVTYWKLTRCYTASSKPYPLNIPLVRLPTATGVLSWPSLWSWEQGAVTTVGANFGSGSLLKHTDFLNKQNMSNSLFLTHADITSYIKQYWAPNGMEPPTYKFVQAMDKMGHGRHLMRGLYRGIREHLLTSLTPLRTKWEEDLGRELRDREWAFLLASPKSNILAVPSACPRCAAGDTTLVHMLWRCTALSSYWPRIQGALEDLTERDPWHTFESCTLGLFPRPKGPKVMSAFADLSLLQAKRLLPGRWKSTMAPTIMQ</sequence>
<keyword evidence="2" id="KW-1185">Reference proteome</keyword>
<dbReference type="EMBL" id="JANPWB010000009">
    <property type="protein sequence ID" value="KAJ1148402.1"/>
    <property type="molecule type" value="Genomic_DNA"/>
</dbReference>
<proteinExistence type="predicted"/>
<evidence type="ECO:0000313" key="2">
    <source>
        <dbReference type="Proteomes" id="UP001066276"/>
    </source>
</evidence>
<reference evidence="1" key="1">
    <citation type="journal article" date="2022" name="bioRxiv">
        <title>Sequencing and chromosome-scale assembly of the giantPleurodeles waltlgenome.</title>
        <authorList>
            <person name="Brown T."/>
            <person name="Elewa A."/>
            <person name="Iarovenko S."/>
            <person name="Subramanian E."/>
            <person name="Araus A.J."/>
            <person name="Petzold A."/>
            <person name="Susuki M."/>
            <person name="Suzuki K.-i.T."/>
            <person name="Hayashi T."/>
            <person name="Toyoda A."/>
            <person name="Oliveira C."/>
            <person name="Osipova E."/>
            <person name="Leigh N.D."/>
            <person name="Simon A."/>
            <person name="Yun M.H."/>
        </authorList>
    </citation>
    <scope>NUCLEOTIDE SEQUENCE</scope>
    <source>
        <strain evidence="1">20211129_DDA</strain>
        <tissue evidence="1">Liver</tissue>
    </source>
</reference>
<organism evidence="1 2">
    <name type="scientific">Pleurodeles waltl</name>
    <name type="common">Iberian ribbed newt</name>
    <dbReference type="NCBI Taxonomy" id="8319"/>
    <lineage>
        <taxon>Eukaryota</taxon>
        <taxon>Metazoa</taxon>
        <taxon>Chordata</taxon>
        <taxon>Craniata</taxon>
        <taxon>Vertebrata</taxon>
        <taxon>Euteleostomi</taxon>
        <taxon>Amphibia</taxon>
        <taxon>Batrachia</taxon>
        <taxon>Caudata</taxon>
        <taxon>Salamandroidea</taxon>
        <taxon>Salamandridae</taxon>
        <taxon>Pleurodelinae</taxon>
        <taxon>Pleurodeles</taxon>
    </lineage>
</organism>
<dbReference type="AlphaFoldDB" id="A0AAV7R961"/>
<evidence type="ECO:0008006" key="3">
    <source>
        <dbReference type="Google" id="ProtNLM"/>
    </source>
</evidence>
<dbReference type="Proteomes" id="UP001066276">
    <property type="component" value="Chromosome 5"/>
</dbReference>
<gene>
    <name evidence="1" type="ORF">NDU88_001238</name>
</gene>
<name>A0AAV7R961_PLEWA</name>
<evidence type="ECO:0000313" key="1">
    <source>
        <dbReference type="EMBL" id="KAJ1148402.1"/>
    </source>
</evidence>
<comment type="caution">
    <text evidence="1">The sequence shown here is derived from an EMBL/GenBank/DDBJ whole genome shotgun (WGS) entry which is preliminary data.</text>
</comment>